<name>A0A6J6FIV2_9ZZZZ</name>
<keyword evidence="1" id="KW-1133">Transmembrane helix</keyword>
<feature type="transmembrane region" description="Helical" evidence="1">
    <location>
        <begin position="185"/>
        <end position="206"/>
    </location>
</feature>
<proteinExistence type="predicted"/>
<evidence type="ECO:0000256" key="1">
    <source>
        <dbReference type="SAM" id="Phobius"/>
    </source>
</evidence>
<gene>
    <name evidence="2" type="ORF">UFOPK1493_03627</name>
</gene>
<keyword evidence="1" id="KW-0812">Transmembrane</keyword>
<organism evidence="2">
    <name type="scientific">freshwater metagenome</name>
    <dbReference type="NCBI Taxonomy" id="449393"/>
    <lineage>
        <taxon>unclassified sequences</taxon>
        <taxon>metagenomes</taxon>
        <taxon>ecological metagenomes</taxon>
    </lineage>
</organism>
<feature type="transmembrane region" description="Helical" evidence="1">
    <location>
        <begin position="212"/>
        <end position="234"/>
    </location>
</feature>
<protein>
    <submittedName>
        <fullName evidence="2">Unannotated protein</fullName>
    </submittedName>
</protein>
<feature type="transmembrane region" description="Helical" evidence="1">
    <location>
        <begin position="387"/>
        <end position="407"/>
    </location>
</feature>
<keyword evidence="1" id="KW-0472">Membrane</keyword>
<feature type="transmembrane region" description="Helical" evidence="1">
    <location>
        <begin position="16"/>
        <end position="38"/>
    </location>
</feature>
<evidence type="ECO:0000313" key="2">
    <source>
        <dbReference type="EMBL" id="CAB4588872.1"/>
    </source>
</evidence>
<reference evidence="2" key="1">
    <citation type="submission" date="2020-05" db="EMBL/GenBank/DDBJ databases">
        <authorList>
            <person name="Chiriac C."/>
            <person name="Salcher M."/>
            <person name="Ghai R."/>
            <person name="Kavagutti S V."/>
        </authorList>
    </citation>
    <scope>NUCLEOTIDE SEQUENCE</scope>
</reference>
<accession>A0A6J6FIV2</accession>
<dbReference type="AlphaFoldDB" id="A0A6J6FIV2"/>
<sequence>MRRSFSVRSADTPAKLQLATAVTVLAGIALAIGGWYAIDRRDTAIDDAAAAARQLIQVQDVRVQVVQADSLASNAYLQAGQEDPAVRAAYDERLGEASSGLVAAARAATLEDAATLESVNRDLAAYAGLVEQARANNRQGFPVGAAYQREARQLASELVVSLRTVEQSTRQRVEDSMERASRSSWLLVLTAVAALAVLLLGSWWLARRWRRLINVPIALAALITFVVLVFGVGVNASAMSTARDAVRGELSAADLVAQARAAGFDARASEALTLINRGNGAAYEQQWQLSASVVELALEQACDRHDVGCGTLDDHLAYADGHRLVRELDDAGDWDGAVRLATGGALDGVDPSRDFERFAASSSTHLAEQSAAAGAAFDEADDSLGRLRVLVVVAGLAVAVLGAAGYAQRLREYR</sequence>
<dbReference type="EMBL" id="CAEZSR010000214">
    <property type="protein sequence ID" value="CAB4588872.1"/>
    <property type="molecule type" value="Genomic_DNA"/>
</dbReference>